<dbReference type="STRING" id="276.THFILI_01830"/>
<protein>
    <recommendedName>
        <fullName evidence="3">Universal stress protein</fullName>
    </recommendedName>
</protein>
<organism evidence="1 2">
    <name type="scientific">Thermus filiformis</name>
    <dbReference type="NCBI Taxonomy" id="276"/>
    <lineage>
        <taxon>Bacteria</taxon>
        <taxon>Thermotogati</taxon>
        <taxon>Deinococcota</taxon>
        <taxon>Deinococci</taxon>
        <taxon>Thermales</taxon>
        <taxon>Thermaceae</taxon>
        <taxon>Thermus</taxon>
    </lineage>
</organism>
<dbReference type="Gene3D" id="3.40.50.620">
    <property type="entry name" value="HUPs"/>
    <property type="match status" value="1"/>
</dbReference>
<dbReference type="Proteomes" id="UP000030364">
    <property type="component" value="Unassembled WGS sequence"/>
</dbReference>
<dbReference type="InterPro" id="IPR014729">
    <property type="entry name" value="Rossmann-like_a/b/a_fold"/>
</dbReference>
<name>A0A0A2WSR4_THEFI</name>
<dbReference type="EMBL" id="JPSL02000036">
    <property type="protein sequence ID" value="KGQ21802.1"/>
    <property type="molecule type" value="Genomic_DNA"/>
</dbReference>
<reference evidence="1 2" key="1">
    <citation type="journal article" date="2015" name="Genome Announc.">
        <title>Draft Genome Sequence of the Thermophile Thermus filiformis ATCC 43280, Producer of Carotenoid-(Di)glucoside-Branched Fatty Acid (Di)esters and Source of Hyperthermostable Enzymes of Biotechnological Interest.</title>
        <authorList>
            <person name="Mandelli F."/>
            <person name="Oliveira Ramires B."/>
            <person name="Couger M.B."/>
            <person name="Paixao D.A."/>
            <person name="Camilo C.M."/>
            <person name="Polikarpov I."/>
            <person name="Prade R."/>
            <person name="Riano-Pachon D.M."/>
            <person name="Squina F.M."/>
        </authorList>
    </citation>
    <scope>NUCLEOTIDE SEQUENCE [LARGE SCALE GENOMIC DNA]</scope>
    <source>
        <strain evidence="1 2">ATCC 43280</strain>
    </source>
</reference>
<evidence type="ECO:0000313" key="2">
    <source>
        <dbReference type="Proteomes" id="UP000030364"/>
    </source>
</evidence>
<evidence type="ECO:0008006" key="3">
    <source>
        <dbReference type="Google" id="ProtNLM"/>
    </source>
</evidence>
<evidence type="ECO:0000313" key="1">
    <source>
        <dbReference type="EMBL" id="KGQ21802.1"/>
    </source>
</evidence>
<keyword evidence="2" id="KW-1185">Reference proteome</keyword>
<accession>A0A0A2WSR4</accession>
<sequence>MRYLVVAHRTAKSPALAQKLKEILQQDPEARFVLLVPAVVPPGWVYDENEVRERARRVASRREHREAEEAKKALEAQGIPVEEAKPGDVSPLLALEEELAAHPGYQAIVLSTLPPGLSRWLRLDVHTQAERFGLPVVHVVAPPA</sequence>
<dbReference type="AlphaFoldDB" id="A0A0A2WSR4"/>
<comment type="caution">
    <text evidence="1">The sequence shown here is derived from an EMBL/GenBank/DDBJ whole genome shotgun (WGS) entry which is preliminary data.</text>
</comment>
<gene>
    <name evidence="1" type="ORF">THFILI_01830</name>
</gene>
<proteinExistence type="predicted"/>
<dbReference type="PATRIC" id="fig|276.5.peg.1390"/>
<dbReference type="SUPFAM" id="SSF52402">
    <property type="entry name" value="Adenine nucleotide alpha hydrolases-like"/>
    <property type="match status" value="1"/>
</dbReference>
<dbReference type="OrthoDB" id="5184682at2"/>
<dbReference type="RefSeq" id="WP_038064601.1">
    <property type="nucleotide sequence ID" value="NZ_JPSL02000036.1"/>
</dbReference>